<reference evidence="2 3" key="1">
    <citation type="submission" date="2017-06" db="EMBL/GenBank/DDBJ databases">
        <title>Genome sequencing of cyanobaciteial culture collection at National Institute for Environmental Studies (NIES).</title>
        <authorList>
            <person name="Hirose Y."/>
            <person name="Shimura Y."/>
            <person name="Fujisawa T."/>
            <person name="Nakamura Y."/>
            <person name="Kawachi M."/>
        </authorList>
    </citation>
    <scope>NUCLEOTIDE SEQUENCE [LARGE SCALE GENOMIC DNA]</scope>
    <source>
        <strain evidence="2 3">NIES-2135</strain>
    </source>
</reference>
<dbReference type="InterPro" id="IPR008538">
    <property type="entry name" value="Uma2"/>
</dbReference>
<dbReference type="Proteomes" id="UP000217895">
    <property type="component" value="Chromosome"/>
</dbReference>
<proteinExistence type="predicted"/>
<dbReference type="PANTHER" id="PTHR34107:SF2">
    <property type="entry name" value="SLL0888 PROTEIN"/>
    <property type="match status" value="1"/>
</dbReference>
<evidence type="ECO:0000313" key="2">
    <source>
        <dbReference type="EMBL" id="BAY56556.1"/>
    </source>
</evidence>
<keyword evidence="3" id="KW-1185">Reference proteome</keyword>
<dbReference type="CDD" id="cd06260">
    <property type="entry name" value="DUF820-like"/>
    <property type="match status" value="1"/>
</dbReference>
<dbReference type="EMBL" id="AP018203">
    <property type="protein sequence ID" value="BAY56556.1"/>
    <property type="molecule type" value="Genomic_DNA"/>
</dbReference>
<dbReference type="AlphaFoldDB" id="A0A1Z4JIL3"/>
<accession>A0A1Z4JIL3</accession>
<dbReference type="SUPFAM" id="SSF52980">
    <property type="entry name" value="Restriction endonuclease-like"/>
    <property type="match status" value="1"/>
</dbReference>
<dbReference type="Pfam" id="PF05685">
    <property type="entry name" value="Uma2"/>
    <property type="match status" value="1"/>
</dbReference>
<protein>
    <recommendedName>
        <fullName evidence="1">Putative restriction endonuclease domain-containing protein</fullName>
    </recommendedName>
</protein>
<dbReference type="InterPro" id="IPR012296">
    <property type="entry name" value="Nuclease_put_TT1808"/>
</dbReference>
<dbReference type="PANTHER" id="PTHR34107">
    <property type="entry name" value="SLL0198 PROTEIN-RELATED"/>
    <property type="match status" value="1"/>
</dbReference>
<dbReference type="InterPro" id="IPR011335">
    <property type="entry name" value="Restrct_endonuc-II-like"/>
</dbReference>
<feature type="domain" description="Putative restriction endonuclease" evidence="1">
    <location>
        <begin position="12"/>
        <end position="187"/>
    </location>
</feature>
<evidence type="ECO:0000259" key="1">
    <source>
        <dbReference type="Pfam" id="PF05685"/>
    </source>
</evidence>
<dbReference type="Gene3D" id="3.90.1570.10">
    <property type="entry name" value="tt1808, chain A"/>
    <property type="match status" value="1"/>
</dbReference>
<evidence type="ECO:0000313" key="3">
    <source>
        <dbReference type="Proteomes" id="UP000217895"/>
    </source>
</evidence>
<organism evidence="2 3">
    <name type="scientific">Leptolyngbya boryana NIES-2135</name>
    <dbReference type="NCBI Taxonomy" id="1973484"/>
    <lineage>
        <taxon>Bacteria</taxon>
        <taxon>Bacillati</taxon>
        <taxon>Cyanobacteriota</taxon>
        <taxon>Cyanophyceae</taxon>
        <taxon>Leptolyngbyales</taxon>
        <taxon>Leptolyngbyaceae</taxon>
        <taxon>Leptolyngbya group</taxon>
        <taxon>Leptolyngbya</taxon>
    </lineage>
</organism>
<sequence length="196" mass="22171">MTQARPRFRTIKEYLDYDDGTDTRYELVNGELVEMPPEMPINNTIAVFLIVTFVRLGIPHYRLATGHQIVVSSSRVTARQPDLVVHTEESVSAILSGSRVLQAEMPPPLLVVEVVSNSEEDQRSRDRDYVEKRKEYALRGIAEYWIVDPNRNTATVLALNGNEYQEIGCFQEADRVVSPTFSELDLTAKQVLNAGM</sequence>
<gene>
    <name evidence="2" type="ORF">NIES2135_33900</name>
</gene>
<name>A0A1Z4JIL3_LEPBY</name>